<keyword evidence="4 8" id="KW-0812">Transmembrane</keyword>
<keyword evidence="6 8" id="KW-0472">Membrane</keyword>
<feature type="transmembrane region" description="Helical" evidence="8">
    <location>
        <begin position="182"/>
        <end position="203"/>
    </location>
</feature>
<keyword evidence="7" id="KW-0012">Acyltransferase</keyword>
<evidence type="ECO:0000256" key="4">
    <source>
        <dbReference type="ARBA" id="ARBA00022692"/>
    </source>
</evidence>
<evidence type="ECO:0000256" key="2">
    <source>
        <dbReference type="ARBA" id="ARBA00022475"/>
    </source>
</evidence>
<dbReference type="InterPro" id="IPR003010">
    <property type="entry name" value="C-N_Hydrolase"/>
</dbReference>
<dbReference type="InterPro" id="IPR036526">
    <property type="entry name" value="C-N_Hydrolase_sf"/>
</dbReference>
<comment type="caution">
    <text evidence="10">The sequence shown here is derived from an EMBL/GenBank/DDBJ whole genome shotgun (WGS) entry which is preliminary data.</text>
</comment>
<comment type="subcellular location">
    <subcellularLocation>
        <location evidence="1">Cell membrane</location>
        <topology evidence="1">Multi-pass membrane protein</topology>
    </subcellularLocation>
</comment>
<protein>
    <submittedName>
        <fullName evidence="10">Nitrilase-related carbon-nitrogen hydrolase</fullName>
    </submittedName>
</protein>
<evidence type="ECO:0000256" key="3">
    <source>
        <dbReference type="ARBA" id="ARBA00022679"/>
    </source>
</evidence>
<name>A0ABV5NWE8_9ACTN</name>
<evidence type="ECO:0000256" key="6">
    <source>
        <dbReference type="ARBA" id="ARBA00023136"/>
    </source>
</evidence>
<feature type="transmembrane region" description="Helical" evidence="8">
    <location>
        <begin position="146"/>
        <end position="170"/>
    </location>
</feature>
<dbReference type="EMBL" id="JBHMCF010000038">
    <property type="protein sequence ID" value="MFB9474641.1"/>
    <property type="molecule type" value="Genomic_DNA"/>
</dbReference>
<feature type="transmembrane region" description="Helical" evidence="8">
    <location>
        <begin position="75"/>
        <end position="96"/>
    </location>
</feature>
<dbReference type="PANTHER" id="PTHR38686">
    <property type="entry name" value="APOLIPOPROTEIN N-ACYLTRANSFERASE"/>
    <property type="match status" value="1"/>
</dbReference>
<evidence type="ECO:0000256" key="8">
    <source>
        <dbReference type="SAM" id="Phobius"/>
    </source>
</evidence>
<reference evidence="10 11" key="1">
    <citation type="submission" date="2024-09" db="EMBL/GenBank/DDBJ databases">
        <authorList>
            <person name="Sun Q."/>
            <person name="Mori K."/>
        </authorList>
    </citation>
    <scope>NUCLEOTIDE SEQUENCE [LARGE SCALE GENOMIC DNA]</scope>
    <source>
        <strain evidence="10 11">JCM 3324</strain>
    </source>
</reference>
<evidence type="ECO:0000256" key="5">
    <source>
        <dbReference type="ARBA" id="ARBA00022989"/>
    </source>
</evidence>
<keyword evidence="5 8" id="KW-1133">Transmembrane helix</keyword>
<dbReference type="Proteomes" id="UP001589568">
    <property type="component" value="Unassembled WGS sequence"/>
</dbReference>
<dbReference type="SUPFAM" id="SSF56317">
    <property type="entry name" value="Carbon-nitrogen hydrolase"/>
    <property type="match status" value="1"/>
</dbReference>
<keyword evidence="2" id="KW-1003">Cell membrane</keyword>
<feature type="transmembrane region" description="Helical" evidence="8">
    <location>
        <begin position="466"/>
        <end position="483"/>
    </location>
</feature>
<feature type="domain" description="CN hydrolase" evidence="9">
    <location>
        <begin position="236"/>
        <end position="453"/>
    </location>
</feature>
<evidence type="ECO:0000256" key="7">
    <source>
        <dbReference type="ARBA" id="ARBA00023315"/>
    </source>
</evidence>
<proteinExistence type="predicted"/>
<keyword evidence="3" id="KW-0808">Transferase</keyword>
<dbReference type="RefSeq" id="WP_345392863.1">
    <property type="nucleotide sequence ID" value="NZ_BAAAXS010000001.1"/>
</dbReference>
<dbReference type="GO" id="GO:0016787">
    <property type="term" value="F:hydrolase activity"/>
    <property type="evidence" value="ECO:0007669"/>
    <property type="project" value="UniProtKB-KW"/>
</dbReference>
<keyword evidence="11" id="KW-1185">Reference proteome</keyword>
<evidence type="ECO:0000256" key="1">
    <source>
        <dbReference type="ARBA" id="ARBA00004651"/>
    </source>
</evidence>
<keyword evidence="10" id="KW-0378">Hydrolase</keyword>
<gene>
    <name evidence="10" type="ORF">ACFFR3_34530</name>
</gene>
<evidence type="ECO:0000259" key="9">
    <source>
        <dbReference type="PROSITE" id="PS50263"/>
    </source>
</evidence>
<accession>A0ABV5NWE8</accession>
<dbReference type="PROSITE" id="PS50263">
    <property type="entry name" value="CN_HYDROLASE"/>
    <property type="match status" value="1"/>
</dbReference>
<organism evidence="10 11">
    <name type="scientific">Nonomuraea salmonea</name>
    <dbReference type="NCBI Taxonomy" id="46181"/>
    <lineage>
        <taxon>Bacteria</taxon>
        <taxon>Bacillati</taxon>
        <taxon>Actinomycetota</taxon>
        <taxon>Actinomycetes</taxon>
        <taxon>Streptosporangiales</taxon>
        <taxon>Streptosporangiaceae</taxon>
        <taxon>Nonomuraea</taxon>
    </lineage>
</organism>
<evidence type="ECO:0000313" key="10">
    <source>
        <dbReference type="EMBL" id="MFB9474641.1"/>
    </source>
</evidence>
<dbReference type="Gene3D" id="3.60.110.10">
    <property type="entry name" value="Carbon-nitrogen hydrolase"/>
    <property type="match status" value="1"/>
</dbReference>
<evidence type="ECO:0000313" key="11">
    <source>
        <dbReference type="Proteomes" id="UP001589568"/>
    </source>
</evidence>
<dbReference type="Pfam" id="PF00795">
    <property type="entry name" value="CN_hydrolase"/>
    <property type="match status" value="1"/>
</dbReference>
<dbReference type="PANTHER" id="PTHR38686:SF1">
    <property type="entry name" value="APOLIPOPROTEIN N-ACYLTRANSFERASE"/>
    <property type="match status" value="1"/>
</dbReference>
<dbReference type="InterPro" id="IPR004563">
    <property type="entry name" value="Apolipo_AcylTrfase"/>
</dbReference>
<sequence>MVKRLDRRWLWLAAGTLLWLFSVHGRFDVPVAAWLSPVFLLRFVRTGPALTGLLAVWAASVVSGLFWLVETAVPVAPLVVVGIIALGTLTVVPYVVDRLVTPRAGPLTGLLAFPAASAACAFLMTVLSPFGTAFGVPAATQHGNLALLQVVAVTGPYGIGFLIGWFATVVNHVWARGAAKRVVGSYAAVLLVLLLAGGARLAFAPVGEPSVRVAGISPDTSVTRELRGVIGDDFTARGVVEQDRQAVRAAFAKANDNLLTRTREAAQAGARIVIWSEQAANLLEGDEEAFLGRVTALAREQRIYVQAAVYHFLPAEPYAANRTYLFGPDGARLWRYDKSHPIPGLESYPAGPGVVPVVDTPYGRLATVTCFDADFPELMRVDADIMIVPARDWAEIGPVHSQKANLRSIENGYAMIRQAEFGVSGAFDARGRSLTMHDHGGSERHVVFSDVPTGGGATPYRLIGDVFAWACLAGVAVMIALAVRKRRVRTQ</sequence>
<feature type="transmembrane region" description="Helical" evidence="8">
    <location>
        <begin position="49"/>
        <end position="68"/>
    </location>
</feature>